<comment type="caution">
    <text evidence="1">The sequence shown here is derived from an EMBL/GenBank/DDBJ whole genome shotgun (WGS) entry which is preliminary data.</text>
</comment>
<accession>A0AAX6DIT6</accession>
<proteinExistence type="predicted"/>
<sequence>MRPIDNMEVGGTEISHWPVGSDLWAGVDADSKATLAVQ</sequence>
<dbReference type="Proteomes" id="UP001140949">
    <property type="component" value="Unassembled WGS sequence"/>
</dbReference>
<dbReference type="EMBL" id="JANAVB010044219">
    <property type="protein sequence ID" value="KAJ6791638.1"/>
    <property type="molecule type" value="Genomic_DNA"/>
</dbReference>
<organism evidence="1 2">
    <name type="scientific">Iris pallida</name>
    <name type="common">Sweet iris</name>
    <dbReference type="NCBI Taxonomy" id="29817"/>
    <lineage>
        <taxon>Eukaryota</taxon>
        <taxon>Viridiplantae</taxon>
        <taxon>Streptophyta</taxon>
        <taxon>Embryophyta</taxon>
        <taxon>Tracheophyta</taxon>
        <taxon>Spermatophyta</taxon>
        <taxon>Magnoliopsida</taxon>
        <taxon>Liliopsida</taxon>
        <taxon>Asparagales</taxon>
        <taxon>Iridaceae</taxon>
        <taxon>Iridoideae</taxon>
        <taxon>Irideae</taxon>
        <taxon>Iris</taxon>
    </lineage>
</organism>
<evidence type="ECO:0000313" key="2">
    <source>
        <dbReference type="Proteomes" id="UP001140949"/>
    </source>
</evidence>
<name>A0AAX6DIT6_IRIPA</name>
<protein>
    <submittedName>
        <fullName evidence="1">Uncharacterized protein</fullName>
    </submittedName>
</protein>
<reference evidence="1" key="1">
    <citation type="journal article" date="2023" name="GigaByte">
        <title>Genome assembly of the bearded iris, Iris pallida Lam.</title>
        <authorList>
            <person name="Bruccoleri R.E."/>
            <person name="Oakeley E.J."/>
            <person name="Faust A.M.E."/>
            <person name="Altorfer M."/>
            <person name="Dessus-Babus S."/>
            <person name="Burckhardt D."/>
            <person name="Oertli M."/>
            <person name="Naumann U."/>
            <person name="Petersen F."/>
            <person name="Wong J."/>
        </authorList>
    </citation>
    <scope>NUCLEOTIDE SEQUENCE</scope>
    <source>
        <strain evidence="1">GSM-AAB239-AS_SAM_17_03QT</strain>
    </source>
</reference>
<keyword evidence="2" id="KW-1185">Reference proteome</keyword>
<reference evidence="1" key="2">
    <citation type="submission" date="2023-04" db="EMBL/GenBank/DDBJ databases">
        <authorList>
            <person name="Bruccoleri R.E."/>
            <person name="Oakeley E.J."/>
            <person name="Faust A.-M."/>
            <person name="Dessus-Babus S."/>
            <person name="Altorfer M."/>
            <person name="Burckhardt D."/>
            <person name="Oertli M."/>
            <person name="Naumann U."/>
            <person name="Petersen F."/>
            <person name="Wong J."/>
        </authorList>
    </citation>
    <scope>NUCLEOTIDE SEQUENCE</scope>
    <source>
        <strain evidence="1">GSM-AAB239-AS_SAM_17_03QT</strain>
        <tissue evidence="1">Leaf</tissue>
    </source>
</reference>
<evidence type="ECO:0000313" key="1">
    <source>
        <dbReference type="EMBL" id="KAJ6791638.1"/>
    </source>
</evidence>
<dbReference type="AlphaFoldDB" id="A0AAX6DIT6"/>
<gene>
    <name evidence="1" type="ORF">M6B38_243360</name>
</gene>